<organism evidence="3 4">
    <name type="scientific">Plasmodium ovale curtisi</name>
    <dbReference type="NCBI Taxonomy" id="864141"/>
    <lineage>
        <taxon>Eukaryota</taxon>
        <taxon>Sar</taxon>
        <taxon>Alveolata</taxon>
        <taxon>Apicomplexa</taxon>
        <taxon>Aconoidasida</taxon>
        <taxon>Haemosporida</taxon>
        <taxon>Plasmodiidae</taxon>
        <taxon>Plasmodium</taxon>
        <taxon>Plasmodium (Plasmodium)</taxon>
    </lineage>
</organism>
<keyword evidence="2" id="KW-0732">Signal</keyword>
<evidence type="ECO:0000256" key="1">
    <source>
        <dbReference type="SAM" id="MobiDB-lite"/>
    </source>
</evidence>
<evidence type="ECO:0000313" key="4">
    <source>
        <dbReference type="Proteomes" id="UP000078546"/>
    </source>
</evidence>
<evidence type="ECO:0000313" key="3">
    <source>
        <dbReference type="EMBL" id="SBS97855.1"/>
    </source>
</evidence>
<dbReference type="Pfam" id="PF03805">
    <property type="entry name" value="CLAG"/>
    <property type="match status" value="1"/>
</dbReference>
<dbReference type="EMBL" id="FLQV01000761">
    <property type="protein sequence ID" value="SBS97855.1"/>
    <property type="molecule type" value="Genomic_DNA"/>
</dbReference>
<sequence length="1424" mass="168065">MASVLSIKVLLLFVVLFFGENVICDVSDHDNMEELKQMINNKEFYENLMGMENQILKSLKYDELKIPILTREAEEYIDLSNFELIKHITTGLNFIEYIIPTPSCTIDDIINFEHVTKKQLIKAYNAERSDLMKKKMVLVRSLKITKLMLTPMYVYEKTRDIKQALIKINNILIHKDKELEKENTYLYSKTYFEKILNYINEVKMRNSGEDAYATIILGNDYSKVPQANDLFFTTNDDLTFMTKLDKISNYFGLGVYNLVGSNLVALGHFIVLQLALRKYPEFFENTDLKFFSWQKILNFNMSDRFRALDTMCNVKGSYNVLLKRRKIYLKSIKKSSFEECNVLEFLVHYFNKYQMALITNAYEEKFKSHYFMEHKHTKNEFFKFMCNNKKKCNIYNSERFLKEGEHITPLGNESSEDNSLNAYNIYLNFYYFTTFYNKFSPKQVLFKHFLNLTGLLNNVNKAYVSSIYLPGYYNGKRKTESKRIVDVADVDIDVDLSFHEESSISDLFENLLKCVEKCNSIFVDEKVSDSFLGKVLDISRNKITKCNLCKGVFTYINSKHEEAPSMLQKFYTYTTRIINTNSVSALIKNLNVYEEYDNFLSNDIDWYTFLLLFRLTSYKDIANKNLGEAMYLSLKKEDKFYRSVTTSYWFPSPIKKAYTLYVRHNLSVNLVEKLESLLGPGTIEKMKKSIQFIVHVNSFSQLDFFHSLNEPPAGQERLFPLSMMLENKFVDWFYSSNLGYFFLNYEDPSTRQRMHEKVKSQRFETPKYGRWIEILRKIITYTYDSYFNQRHVKYLYKDHDNYNISNKIMLMRDSYELYLENYKDIIFYADIFNLRKYLTATPTAKKVMDRLIYYMHYAFGNSLNVYKYGIIYGFKLHKEYLKEFSDELFSVYKLNRNIFSDTSFLQSVYLLFRKIENSFQTHRRNDKISLNNIFFLNVSKDYSKLSKKERFEELNNSMASKFFSKALFSTFQIMFSTKLSNYIEDLDKTYGTANMLGLSVSERAFFHFAYAYYGSIMDKITNSLLPIYSKKPITQLKYGKTFLFSNYFMLVSHIYSLLNLNNLSLLCENQAIASSNYYSSKKMFQFIDKKFLPIAVYFLKLRIESVIKTPNEFTWMGQMITQNSALNPMIYLGIHMATNVYFDTGLVFPNAFQGKLAEQTEHVLPQSPSLKPGVHGFTKYTILELINGTSIVFVLFPLLRYYAFHQNFAFFFVSPIRVMDRFHRVFESYVKNVVATNFRRYTTDEVLKFTQRTLLNIKKRGYFEESIRARHESKRANAHPLIKELDDDMPMITPQEYERIQKNDYSLYVDDHEVFEIEDAEEKFLNDKEYVRSDLLEEGETSTPAQSNEPEEEKIEGDIRKTEIQSEKVIEGVQNTKVLSEEGSIKGLYEGDNTKELFEKKNDKELGEDEDIMDDALMVKRSLN</sequence>
<feature type="signal peptide" evidence="2">
    <location>
        <begin position="1"/>
        <end position="24"/>
    </location>
</feature>
<dbReference type="GO" id="GO:0020035">
    <property type="term" value="P:adhesion of symbiont to microvasculature"/>
    <property type="evidence" value="ECO:0007669"/>
    <property type="project" value="InterPro"/>
</dbReference>
<protein>
    <submittedName>
        <fullName evidence="3">Cytoadherence linked asexual protein, CLAG, putative</fullName>
    </submittedName>
</protein>
<evidence type="ECO:0000256" key="2">
    <source>
        <dbReference type="SAM" id="SignalP"/>
    </source>
</evidence>
<feature type="chain" id="PRO_5008381245" evidence="2">
    <location>
        <begin position="25"/>
        <end position="1424"/>
    </location>
</feature>
<proteinExistence type="predicted"/>
<gene>
    <name evidence="3" type="ORF">POVCU1_041540</name>
</gene>
<dbReference type="InterPro" id="IPR005553">
    <property type="entry name" value="CLAG"/>
</dbReference>
<feature type="region of interest" description="Disordered" evidence="1">
    <location>
        <begin position="1337"/>
        <end position="1360"/>
    </location>
</feature>
<accession>A0A1A8X120</accession>
<dbReference type="Proteomes" id="UP000078546">
    <property type="component" value="Unassembled WGS sequence"/>
</dbReference>
<reference evidence="4" key="1">
    <citation type="submission" date="2016-05" db="EMBL/GenBank/DDBJ databases">
        <authorList>
            <person name="Naeem Raeece"/>
        </authorList>
    </citation>
    <scope>NUCLEOTIDE SEQUENCE [LARGE SCALE GENOMIC DNA]</scope>
</reference>
<name>A0A1A8X120_PLAOA</name>